<accession>A0ABR1R910</accession>
<reference evidence="2 3" key="1">
    <citation type="submission" date="2023-01" db="EMBL/GenBank/DDBJ databases">
        <title>Analysis of 21 Apiospora genomes using comparative genomics revels a genus with tremendous synthesis potential of carbohydrate active enzymes and secondary metabolites.</title>
        <authorList>
            <person name="Sorensen T."/>
        </authorList>
    </citation>
    <scope>NUCLEOTIDE SEQUENCE [LARGE SCALE GENOMIC DNA]</scope>
    <source>
        <strain evidence="2 3">CBS 20057</strain>
    </source>
</reference>
<protein>
    <submittedName>
        <fullName evidence="2">Uncharacterized protein</fullName>
    </submittedName>
</protein>
<sequence length="207" mass="22897">MGVAKVRRPAPDHPEEQVDEEEDEEVEPQTHGRQTSYPFKEQQMPSVSSERGFCATSDWISEPVMVVPETNRLSCSVTGRAKRSGQVSSCLFAANTTASTTANRIHQEVAEIASPPMQSKYTSSMTIPVKVLSPYFKRPRRGNAVRPTCVLLALRLEKTGTRSHCGILPTRWICQCSGAHPTLTPSKGDFPLQKIAVYREAHASRLC</sequence>
<dbReference type="EMBL" id="JAQQWI010000017">
    <property type="protein sequence ID" value="KAK8005822.1"/>
    <property type="molecule type" value="Genomic_DNA"/>
</dbReference>
<keyword evidence="3" id="KW-1185">Reference proteome</keyword>
<organism evidence="2 3">
    <name type="scientific">Apiospora marii</name>
    <dbReference type="NCBI Taxonomy" id="335849"/>
    <lineage>
        <taxon>Eukaryota</taxon>
        <taxon>Fungi</taxon>
        <taxon>Dikarya</taxon>
        <taxon>Ascomycota</taxon>
        <taxon>Pezizomycotina</taxon>
        <taxon>Sordariomycetes</taxon>
        <taxon>Xylariomycetidae</taxon>
        <taxon>Amphisphaeriales</taxon>
        <taxon>Apiosporaceae</taxon>
        <taxon>Apiospora</taxon>
    </lineage>
</organism>
<feature type="compositionally biased region" description="Polar residues" evidence="1">
    <location>
        <begin position="31"/>
        <end position="48"/>
    </location>
</feature>
<proteinExistence type="predicted"/>
<gene>
    <name evidence="2" type="ORF">PG991_012119</name>
</gene>
<dbReference type="Proteomes" id="UP001396898">
    <property type="component" value="Unassembled WGS sequence"/>
</dbReference>
<evidence type="ECO:0000313" key="2">
    <source>
        <dbReference type="EMBL" id="KAK8005822.1"/>
    </source>
</evidence>
<feature type="compositionally biased region" description="Acidic residues" evidence="1">
    <location>
        <begin position="17"/>
        <end position="27"/>
    </location>
</feature>
<name>A0ABR1R910_9PEZI</name>
<comment type="caution">
    <text evidence="2">The sequence shown here is derived from an EMBL/GenBank/DDBJ whole genome shotgun (WGS) entry which is preliminary data.</text>
</comment>
<evidence type="ECO:0000256" key="1">
    <source>
        <dbReference type="SAM" id="MobiDB-lite"/>
    </source>
</evidence>
<feature type="region of interest" description="Disordered" evidence="1">
    <location>
        <begin position="1"/>
        <end position="48"/>
    </location>
</feature>
<evidence type="ECO:0000313" key="3">
    <source>
        <dbReference type="Proteomes" id="UP001396898"/>
    </source>
</evidence>